<reference evidence="4 5" key="1">
    <citation type="journal article" date="2014" name="BMC Genomics">
        <title>Comparative genome sequencing reveals chemotype-specific gene clusters in the toxigenic black mold Stachybotrys.</title>
        <authorList>
            <person name="Semeiks J."/>
            <person name="Borek D."/>
            <person name="Otwinowski Z."/>
            <person name="Grishin N.V."/>
        </authorList>
    </citation>
    <scope>NUCLEOTIDE SEQUENCE [LARGE SCALE GENOMIC DNA]</scope>
    <source>
        <strain evidence="4 5">IBT 40285</strain>
    </source>
</reference>
<dbReference type="InParanoid" id="A0A084R001"/>
<dbReference type="InterPro" id="IPR050231">
    <property type="entry name" value="Iron_ascorbate_oxido_reductase"/>
</dbReference>
<dbReference type="InterPro" id="IPR044861">
    <property type="entry name" value="IPNS-like_FE2OG_OXY"/>
</dbReference>
<protein>
    <recommendedName>
        <fullName evidence="6">Fe2OG dioxygenase domain-containing protein</fullName>
    </recommendedName>
</protein>
<sequence>MAAPEIPLISLSRSTPEEVLDALSTIGFIHLELDGTGITQSDIDRSFELSSLIYSVPSEERINCLKNARGNGYYGMKGTLDERNPSQTDLKENFGWGRFSTSHGEFGTTQPLPPSVERYREEIIAFDNKCFEASLRVLDILSRAFDLPENFFRSTHKDAGSNGLAFLNYPALQRPPTGDDIRAGSHKGMCLEIRYCWGDITLLFQEQNGQPGLQVYLPTQDAKKQKGMQLIQGDVDLTSGTWIFAPIVPNTILVNVGLTLEAMTDGLCKANVHRVIFPKAVENELPKNRKTIAYFSTPSHDVIMNPVKQGGSIAKQEGVISVGEFFHERMRLAQPE</sequence>
<name>A0A084R001_STAC4</name>
<gene>
    <name evidence="4" type="ORF">S40285_07284</name>
</gene>
<proteinExistence type="inferred from homology"/>
<evidence type="ECO:0000259" key="2">
    <source>
        <dbReference type="Pfam" id="PF03171"/>
    </source>
</evidence>
<accession>A0A084R001</accession>
<evidence type="ECO:0008006" key="6">
    <source>
        <dbReference type="Google" id="ProtNLM"/>
    </source>
</evidence>
<dbReference type="PANTHER" id="PTHR47990">
    <property type="entry name" value="2-OXOGLUTARATE (2OG) AND FE(II)-DEPENDENT OXYGENASE SUPERFAMILY PROTEIN-RELATED"/>
    <property type="match status" value="1"/>
</dbReference>
<dbReference type="Pfam" id="PF03171">
    <property type="entry name" value="2OG-FeII_Oxy"/>
    <property type="match status" value="1"/>
</dbReference>
<dbReference type="SUPFAM" id="SSF51197">
    <property type="entry name" value="Clavaminate synthase-like"/>
    <property type="match status" value="1"/>
</dbReference>
<evidence type="ECO:0000313" key="4">
    <source>
        <dbReference type="EMBL" id="KFA69536.1"/>
    </source>
</evidence>
<evidence type="ECO:0000256" key="1">
    <source>
        <dbReference type="ARBA" id="ARBA00008056"/>
    </source>
</evidence>
<dbReference type="STRING" id="1283841.A0A084R001"/>
<dbReference type="InterPro" id="IPR027443">
    <property type="entry name" value="IPNS-like_sf"/>
</dbReference>
<dbReference type="HOGENOM" id="CLU_883399_0_0_1"/>
<dbReference type="AlphaFoldDB" id="A0A084R001"/>
<feature type="domain" description="Isopenicillin N synthase-like Fe(2+) 2OG dioxygenase" evidence="2">
    <location>
        <begin position="226"/>
        <end position="298"/>
    </location>
</feature>
<keyword evidence="5" id="KW-1185">Reference proteome</keyword>
<dbReference type="OMA" id="ISPCEDT"/>
<dbReference type="OrthoDB" id="627829at2759"/>
<dbReference type="EMBL" id="KL659442">
    <property type="protein sequence ID" value="KFA69536.1"/>
    <property type="molecule type" value="Genomic_DNA"/>
</dbReference>
<dbReference type="InterPro" id="IPR026992">
    <property type="entry name" value="DIOX_N"/>
</dbReference>
<evidence type="ECO:0000259" key="3">
    <source>
        <dbReference type="Pfam" id="PF14226"/>
    </source>
</evidence>
<feature type="domain" description="Non-haem dioxygenase N-terminal" evidence="3">
    <location>
        <begin position="6"/>
        <end position="101"/>
    </location>
</feature>
<organism evidence="4 5">
    <name type="scientific">Stachybotrys chlorohalonatus (strain IBT 40285)</name>
    <dbReference type="NCBI Taxonomy" id="1283841"/>
    <lineage>
        <taxon>Eukaryota</taxon>
        <taxon>Fungi</taxon>
        <taxon>Dikarya</taxon>
        <taxon>Ascomycota</taxon>
        <taxon>Pezizomycotina</taxon>
        <taxon>Sordariomycetes</taxon>
        <taxon>Hypocreomycetidae</taxon>
        <taxon>Hypocreales</taxon>
        <taxon>Stachybotryaceae</taxon>
        <taxon>Stachybotrys</taxon>
    </lineage>
</organism>
<comment type="similarity">
    <text evidence="1">Belongs to the iron/ascorbate-dependent oxidoreductase family.</text>
</comment>
<dbReference type="Pfam" id="PF14226">
    <property type="entry name" value="DIOX_N"/>
    <property type="match status" value="1"/>
</dbReference>
<dbReference type="Gene3D" id="2.60.120.330">
    <property type="entry name" value="B-lactam Antibiotic, Isopenicillin N Synthase, Chain"/>
    <property type="match status" value="1"/>
</dbReference>
<dbReference type="Proteomes" id="UP000028524">
    <property type="component" value="Unassembled WGS sequence"/>
</dbReference>
<evidence type="ECO:0000313" key="5">
    <source>
        <dbReference type="Proteomes" id="UP000028524"/>
    </source>
</evidence>